<dbReference type="OMA" id="DHAHDYH"/>
<dbReference type="EMBL" id="CM001749">
    <property type="protein sequence ID" value="KJB67204.1"/>
    <property type="molecule type" value="Genomic_DNA"/>
</dbReference>
<protein>
    <submittedName>
        <fullName evidence="2">Uncharacterized protein</fullName>
    </submittedName>
</protein>
<dbReference type="AlphaFoldDB" id="A0A0D2UEJ3"/>
<dbReference type="Gene3D" id="1.20.5.2650">
    <property type="match status" value="1"/>
</dbReference>
<dbReference type="Gramene" id="KJB67204">
    <property type="protein sequence ID" value="KJB67204"/>
    <property type="gene ID" value="B456_010G183300"/>
</dbReference>
<proteinExistence type="predicted"/>
<name>A0A0D2UEJ3_GOSRA</name>
<accession>A0A0D2UEJ3</accession>
<keyword evidence="3" id="KW-1185">Reference proteome</keyword>
<reference evidence="2 3" key="1">
    <citation type="journal article" date="2012" name="Nature">
        <title>Repeated polyploidization of Gossypium genomes and the evolution of spinnable cotton fibres.</title>
        <authorList>
            <person name="Paterson A.H."/>
            <person name="Wendel J.F."/>
            <person name="Gundlach H."/>
            <person name="Guo H."/>
            <person name="Jenkins J."/>
            <person name="Jin D."/>
            <person name="Llewellyn D."/>
            <person name="Showmaker K.C."/>
            <person name="Shu S."/>
            <person name="Udall J."/>
            <person name="Yoo M.J."/>
            <person name="Byers R."/>
            <person name="Chen W."/>
            <person name="Doron-Faigenboim A."/>
            <person name="Duke M.V."/>
            <person name="Gong L."/>
            <person name="Grimwood J."/>
            <person name="Grover C."/>
            <person name="Grupp K."/>
            <person name="Hu G."/>
            <person name="Lee T.H."/>
            <person name="Li J."/>
            <person name="Lin L."/>
            <person name="Liu T."/>
            <person name="Marler B.S."/>
            <person name="Page J.T."/>
            <person name="Roberts A.W."/>
            <person name="Romanel E."/>
            <person name="Sanders W.S."/>
            <person name="Szadkowski E."/>
            <person name="Tan X."/>
            <person name="Tang H."/>
            <person name="Xu C."/>
            <person name="Wang J."/>
            <person name="Wang Z."/>
            <person name="Zhang D."/>
            <person name="Zhang L."/>
            <person name="Ashrafi H."/>
            <person name="Bedon F."/>
            <person name="Bowers J.E."/>
            <person name="Brubaker C.L."/>
            <person name="Chee P.W."/>
            <person name="Das S."/>
            <person name="Gingle A.R."/>
            <person name="Haigler C.H."/>
            <person name="Harker D."/>
            <person name="Hoffmann L.V."/>
            <person name="Hovav R."/>
            <person name="Jones D.C."/>
            <person name="Lemke C."/>
            <person name="Mansoor S."/>
            <person name="ur Rahman M."/>
            <person name="Rainville L.N."/>
            <person name="Rambani A."/>
            <person name="Reddy U.K."/>
            <person name="Rong J.K."/>
            <person name="Saranga Y."/>
            <person name="Scheffler B.E."/>
            <person name="Scheffler J.A."/>
            <person name="Stelly D.M."/>
            <person name="Triplett B.A."/>
            <person name="Van Deynze A."/>
            <person name="Vaslin M.F."/>
            <person name="Waghmare V.N."/>
            <person name="Walford S.A."/>
            <person name="Wright R.J."/>
            <person name="Zaki E.A."/>
            <person name="Zhang T."/>
            <person name="Dennis E.S."/>
            <person name="Mayer K.F."/>
            <person name="Peterson D.G."/>
            <person name="Rokhsar D.S."/>
            <person name="Wang X."/>
            <person name="Schmutz J."/>
        </authorList>
    </citation>
    <scope>NUCLEOTIDE SEQUENCE [LARGE SCALE GENOMIC DNA]</scope>
</reference>
<dbReference type="eggNOG" id="KOG1354">
    <property type="taxonomic scope" value="Eukaryota"/>
</dbReference>
<dbReference type="STRING" id="29730.A0A0D2UEJ3"/>
<evidence type="ECO:0000256" key="1">
    <source>
        <dbReference type="SAM" id="SignalP"/>
    </source>
</evidence>
<feature type="chain" id="PRO_5002268469" evidence="1">
    <location>
        <begin position="23"/>
        <end position="126"/>
    </location>
</feature>
<feature type="signal peptide" evidence="1">
    <location>
        <begin position="1"/>
        <end position="22"/>
    </location>
</feature>
<organism evidence="2 3">
    <name type="scientific">Gossypium raimondii</name>
    <name type="common">Peruvian cotton</name>
    <name type="synonym">Gossypium klotzschianum subsp. raimondii</name>
    <dbReference type="NCBI Taxonomy" id="29730"/>
    <lineage>
        <taxon>Eukaryota</taxon>
        <taxon>Viridiplantae</taxon>
        <taxon>Streptophyta</taxon>
        <taxon>Embryophyta</taxon>
        <taxon>Tracheophyta</taxon>
        <taxon>Spermatophyta</taxon>
        <taxon>Magnoliopsida</taxon>
        <taxon>eudicotyledons</taxon>
        <taxon>Gunneridae</taxon>
        <taxon>Pentapetalae</taxon>
        <taxon>rosids</taxon>
        <taxon>malvids</taxon>
        <taxon>Malvales</taxon>
        <taxon>Malvaceae</taxon>
        <taxon>Malvoideae</taxon>
        <taxon>Gossypium</taxon>
    </lineage>
</organism>
<evidence type="ECO:0000313" key="3">
    <source>
        <dbReference type="Proteomes" id="UP000032304"/>
    </source>
</evidence>
<gene>
    <name evidence="2" type="ORF">B456_010G183300</name>
</gene>
<dbReference type="Proteomes" id="UP000032304">
    <property type="component" value="Chromosome 10"/>
</dbReference>
<dbReference type="eggNOG" id="KOG1646">
    <property type="taxonomic scope" value="Eukaryota"/>
</dbReference>
<sequence>MHFASISFHCCFFVPLPILCSSSPLKKSLVLCSSSPPPVTSQETNLVARCRRVYDHAHDYHINSISNNRSRNQEIGFRSGEIKGNKVSKAPKIQRLATPLTLQRKLTRIAEKKKKITKAKAEAAEY</sequence>
<evidence type="ECO:0000313" key="2">
    <source>
        <dbReference type="EMBL" id="KJB67204.1"/>
    </source>
</evidence>
<keyword evidence="1" id="KW-0732">Signal</keyword>